<name>A0A8B8B7E3_CRAVI</name>
<gene>
    <name evidence="3" type="primary">LOC111107919</name>
</gene>
<dbReference type="Proteomes" id="UP000694844">
    <property type="component" value="Chromosome 8"/>
</dbReference>
<dbReference type="OrthoDB" id="6129029at2759"/>
<organism evidence="2 3">
    <name type="scientific">Crassostrea virginica</name>
    <name type="common">Eastern oyster</name>
    <dbReference type="NCBI Taxonomy" id="6565"/>
    <lineage>
        <taxon>Eukaryota</taxon>
        <taxon>Metazoa</taxon>
        <taxon>Spiralia</taxon>
        <taxon>Lophotrochozoa</taxon>
        <taxon>Mollusca</taxon>
        <taxon>Bivalvia</taxon>
        <taxon>Autobranchia</taxon>
        <taxon>Pteriomorphia</taxon>
        <taxon>Ostreida</taxon>
        <taxon>Ostreoidea</taxon>
        <taxon>Ostreidae</taxon>
        <taxon>Crassostrea</taxon>
    </lineage>
</organism>
<dbReference type="AlphaFoldDB" id="A0A8B8B7E3"/>
<accession>A0A8B8B7E3</accession>
<dbReference type="GeneID" id="111107919"/>
<protein>
    <submittedName>
        <fullName evidence="3">Uncharacterized protein LOC111107919</fullName>
    </submittedName>
</protein>
<proteinExistence type="predicted"/>
<evidence type="ECO:0000313" key="2">
    <source>
        <dbReference type="Proteomes" id="UP000694844"/>
    </source>
</evidence>
<dbReference type="RefSeq" id="XP_022299058.1">
    <property type="nucleotide sequence ID" value="XM_022443350.1"/>
</dbReference>
<keyword evidence="2" id="KW-1185">Reference proteome</keyword>
<evidence type="ECO:0000313" key="3">
    <source>
        <dbReference type="RefSeq" id="XP_022299058.1"/>
    </source>
</evidence>
<evidence type="ECO:0000256" key="1">
    <source>
        <dbReference type="SAM" id="MobiDB-lite"/>
    </source>
</evidence>
<reference evidence="3" key="1">
    <citation type="submission" date="2025-08" db="UniProtKB">
        <authorList>
            <consortium name="RefSeq"/>
        </authorList>
    </citation>
    <scope>IDENTIFICATION</scope>
    <source>
        <tissue evidence="3">Whole sample</tissue>
    </source>
</reference>
<sequence length="100" mass="10786">MGFEELCIHKLKSSSASIIPSRVNSDVIENIFCQQRTLHNGANSNPTYLGYCHSVNSVILGQASISRKSNVGGGEGAQLPVHNGEKPKMGVLKPKNQMVH</sequence>
<feature type="region of interest" description="Disordered" evidence="1">
    <location>
        <begin position="71"/>
        <end position="100"/>
    </location>
</feature>
<dbReference type="KEGG" id="cvn:111107919"/>